<evidence type="ECO:0000313" key="3">
    <source>
        <dbReference type="Proteomes" id="UP000267027"/>
    </source>
</evidence>
<evidence type="ECO:0000313" key="2">
    <source>
        <dbReference type="EMBL" id="VDM61371.1"/>
    </source>
</evidence>
<gene>
    <name evidence="2" type="ORF">ACOC_LOCUS9786</name>
</gene>
<feature type="region of interest" description="Disordered" evidence="1">
    <location>
        <begin position="1"/>
        <end position="48"/>
    </location>
</feature>
<feature type="compositionally biased region" description="Basic and acidic residues" evidence="1">
    <location>
        <begin position="22"/>
        <end position="38"/>
    </location>
</feature>
<reference evidence="2 3" key="2">
    <citation type="submission" date="2018-11" db="EMBL/GenBank/DDBJ databases">
        <authorList>
            <consortium name="Pathogen Informatics"/>
        </authorList>
    </citation>
    <scope>NUCLEOTIDE SEQUENCE [LARGE SCALE GENOMIC DNA]</scope>
    <source>
        <strain evidence="2 3">Costa Rica</strain>
    </source>
</reference>
<sequence length="246" mass="28755">MKSQLLKSSRIRQKTRRVPSNESEKYSYTRARSMDRNESPSGELRTRLISPEPVGDYTYVNYHDSSNGRPNGIKDEKRLPRSILKNKQVNFYSSESCYSNYFKVFDRLRRHLSLEKSASPQGQKRSLLSFNRRRTSEVRVDPDGRLVTNGCDDAVNYNRPNSPMDKIKSLFRKNDAPNVSSGLSSSDYYAGRSVKFDVFDLLVKLIEEKIFQLSWSRDPSSVLNRYSYTPGMSDQRRHWYDDHNMY</sequence>
<organism evidence="4">
    <name type="scientific">Angiostrongylus costaricensis</name>
    <name type="common">Nematode worm</name>
    <dbReference type="NCBI Taxonomy" id="334426"/>
    <lineage>
        <taxon>Eukaryota</taxon>
        <taxon>Metazoa</taxon>
        <taxon>Ecdysozoa</taxon>
        <taxon>Nematoda</taxon>
        <taxon>Chromadorea</taxon>
        <taxon>Rhabditida</taxon>
        <taxon>Rhabditina</taxon>
        <taxon>Rhabditomorpha</taxon>
        <taxon>Strongyloidea</taxon>
        <taxon>Metastrongylidae</taxon>
        <taxon>Angiostrongylus</taxon>
    </lineage>
</organism>
<reference evidence="4" key="1">
    <citation type="submission" date="2017-02" db="UniProtKB">
        <authorList>
            <consortium name="WormBaseParasite"/>
        </authorList>
    </citation>
    <scope>IDENTIFICATION</scope>
</reference>
<keyword evidence="3" id="KW-1185">Reference proteome</keyword>
<dbReference type="STRING" id="334426.A0A0R3PUZ2"/>
<dbReference type="OrthoDB" id="193931at2759"/>
<evidence type="ECO:0000313" key="4">
    <source>
        <dbReference type="WBParaSite" id="ACOC_0000978501-mRNA-1"/>
    </source>
</evidence>
<accession>A0A0R3PUZ2</accession>
<proteinExistence type="predicted"/>
<dbReference type="Proteomes" id="UP000267027">
    <property type="component" value="Unassembled WGS sequence"/>
</dbReference>
<dbReference type="EMBL" id="UYYA01004353">
    <property type="protein sequence ID" value="VDM61371.1"/>
    <property type="molecule type" value="Genomic_DNA"/>
</dbReference>
<dbReference type="AlphaFoldDB" id="A0A0R3PUZ2"/>
<name>A0A0R3PUZ2_ANGCS</name>
<protein>
    <submittedName>
        <fullName evidence="4">Spermatogenesis associated 6</fullName>
    </submittedName>
</protein>
<evidence type="ECO:0000256" key="1">
    <source>
        <dbReference type="SAM" id="MobiDB-lite"/>
    </source>
</evidence>
<dbReference type="OMA" id="CHTALNC"/>
<dbReference type="WBParaSite" id="ACOC_0000978501-mRNA-1">
    <property type="protein sequence ID" value="ACOC_0000978501-mRNA-1"/>
    <property type="gene ID" value="ACOC_0000978501"/>
</dbReference>